<evidence type="ECO:0000256" key="4">
    <source>
        <dbReference type="ARBA" id="ARBA00023136"/>
    </source>
</evidence>
<dbReference type="OrthoDB" id="9807274at2"/>
<feature type="transmembrane region" description="Helical" evidence="5">
    <location>
        <begin position="422"/>
        <end position="441"/>
    </location>
</feature>
<evidence type="ECO:0000256" key="2">
    <source>
        <dbReference type="ARBA" id="ARBA00022692"/>
    </source>
</evidence>
<keyword evidence="3 5" id="KW-1133">Transmembrane helix</keyword>
<dbReference type="PROSITE" id="PS00216">
    <property type="entry name" value="SUGAR_TRANSPORT_1"/>
    <property type="match status" value="1"/>
</dbReference>
<keyword evidence="4 5" id="KW-0472">Membrane</keyword>
<name>A0A2S4MDU1_9BURK</name>
<dbReference type="Pfam" id="PF07690">
    <property type="entry name" value="MFS_1"/>
    <property type="match status" value="1"/>
</dbReference>
<comment type="caution">
    <text evidence="7">The sequence shown here is derived from an EMBL/GenBank/DDBJ whole genome shotgun (WGS) entry which is preliminary data.</text>
</comment>
<evidence type="ECO:0000256" key="5">
    <source>
        <dbReference type="SAM" id="Phobius"/>
    </source>
</evidence>
<dbReference type="CDD" id="cd17321">
    <property type="entry name" value="MFS_MMR_MDR_like"/>
    <property type="match status" value="1"/>
</dbReference>
<feature type="transmembrane region" description="Helical" evidence="5">
    <location>
        <begin position="155"/>
        <end position="177"/>
    </location>
</feature>
<dbReference type="GO" id="GO:0022857">
    <property type="term" value="F:transmembrane transporter activity"/>
    <property type="evidence" value="ECO:0007669"/>
    <property type="project" value="InterPro"/>
</dbReference>
<feature type="transmembrane region" description="Helical" evidence="5">
    <location>
        <begin position="317"/>
        <end position="336"/>
    </location>
</feature>
<dbReference type="PANTHER" id="PTHR42718:SF49">
    <property type="entry name" value="EXPORT PROTEIN"/>
    <property type="match status" value="1"/>
</dbReference>
<evidence type="ECO:0000256" key="3">
    <source>
        <dbReference type="ARBA" id="ARBA00022989"/>
    </source>
</evidence>
<reference evidence="7 8" key="1">
    <citation type="submission" date="2018-01" db="EMBL/GenBank/DDBJ databases">
        <title>Genomic Encyclopedia of Type Strains, Phase III (KMG-III): the genomes of soil and plant-associated and newly described type strains.</title>
        <authorList>
            <person name="Whitman W."/>
        </authorList>
    </citation>
    <scope>NUCLEOTIDE SEQUENCE [LARGE SCALE GENOMIC DNA]</scope>
    <source>
        <strain evidence="7 8">JCM 18070</strain>
    </source>
</reference>
<proteinExistence type="predicted"/>
<dbReference type="GO" id="GO:0016020">
    <property type="term" value="C:membrane"/>
    <property type="evidence" value="ECO:0007669"/>
    <property type="project" value="UniProtKB-SubCell"/>
</dbReference>
<keyword evidence="2 5" id="KW-0812">Transmembrane</keyword>
<feature type="transmembrane region" description="Helical" evidence="5">
    <location>
        <begin position="343"/>
        <end position="367"/>
    </location>
</feature>
<gene>
    <name evidence="7" type="ORF">B0G62_104199</name>
</gene>
<feature type="transmembrane region" description="Helical" evidence="5">
    <location>
        <begin position="373"/>
        <end position="401"/>
    </location>
</feature>
<dbReference type="SUPFAM" id="SSF103473">
    <property type="entry name" value="MFS general substrate transporter"/>
    <property type="match status" value="1"/>
</dbReference>
<evidence type="ECO:0000259" key="6">
    <source>
        <dbReference type="PROSITE" id="PS50850"/>
    </source>
</evidence>
<evidence type="ECO:0000313" key="7">
    <source>
        <dbReference type="EMBL" id="POR52902.1"/>
    </source>
</evidence>
<dbReference type="Gene3D" id="1.20.1250.20">
    <property type="entry name" value="MFS general substrate transporter like domains"/>
    <property type="match status" value="1"/>
</dbReference>
<dbReference type="InterPro" id="IPR020846">
    <property type="entry name" value="MFS_dom"/>
</dbReference>
<dbReference type="InterPro" id="IPR011701">
    <property type="entry name" value="MFS"/>
</dbReference>
<evidence type="ECO:0000256" key="1">
    <source>
        <dbReference type="ARBA" id="ARBA00004141"/>
    </source>
</evidence>
<accession>A0A2S4MDU1</accession>
<feature type="transmembrane region" description="Helical" evidence="5">
    <location>
        <begin position="97"/>
        <end position="120"/>
    </location>
</feature>
<protein>
    <submittedName>
        <fullName evidence="7">MFS transporter</fullName>
    </submittedName>
</protein>
<feature type="domain" description="Major facilitator superfamily (MFS) profile" evidence="6">
    <location>
        <begin position="20"/>
        <end position="513"/>
    </location>
</feature>
<feature type="transmembrane region" description="Helical" evidence="5">
    <location>
        <begin position="492"/>
        <end position="510"/>
    </location>
</feature>
<dbReference type="EMBL" id="PQGA01000004">
    <property type="protein sequence ID" value="POR52902.1"/>
    <property type="molecule type" value="Genomic_DNA"/>
</dbReference>
<feature type="transmembrane region" description="Helical" evidence="5">
    <location>
        <begin position="183"/>
        <end position="204"/>
    </location>
</feature>
<comment type="subcellular location">
    <subcellularLocation>
        <location evidence="1">Membrane</location>
        <topology evidence="1">Multi-pass membrane protein</topology>
    </subcellularLocation>
</comment>
<dbReference type="AlphaFoldDB" id="A0A2S4MDU1"/>
<sequence length="529" mass="54099">MDRSASHADHPIEPDARRGLAILAAVCVAALALPLAFSGGAVATPAIGRALGSLGTSEKLADPTALNWITNAFMLSFGSLLMAAGALADLYGRKRVFIYGLAGFVLCSLALACAPTLLAVDLLRGAQGAAAAAALAGGTAALAQEFDGHARTRAFGALGATFGLGLAFGPLIAGVLIEYASWRAIFLSGGVACTLSLVFGTRYLRESRDPHARGIDWPGTLAFTLALSSFTFGVIEAPVHGWTSAPVLALLAASAALACAFIVVEKRSARPMLDLSLFRYPRFVGVQVLPIATCYCYIVLLVVLPLRLIGVDGLREIDAGCLMVALSAPMLVVPFVAAGLTRWFSMGVVCAAGLVLAAVGLLWLAVALRAGPYAAIAPLALIGIGAALPWGLMDGLSVSVVPKERAGMATGIFSTTRVAGEGLALATVNAVLAALTATHLAQRVPGDRASLTEAAARLASGDPVQAAAWLPVAGATTLQHAYSDAFGTVLKGLAAITLLCAVIVAAFLGARTREQVAPSDVPAQERQRA</sequence>
<dbReference type="PROSITE" id="PS50850">
    <property type="entry name" value="MFS"/>
    <property type="match status" value="1"/>
</dbReference>
<dbReference type="RefSeq" id="WP_103704290.1">
    <property type="nucleotide sequence ID" value="NZ_PQGA01000004.1"/>
</dbReference>
<feature type="transmembrane region" description="Helical" evidence="5">
    <location>
        <begin position="284"/>
        <end position="305"/>
    </location>
</feature>
<feature type="transmembrane region" description="Helical" evidence="5">
    <location>
        <begin position="68"/>
        <end position="90"/>
    </location>
</feature>
<feature type="transmembrane region" description="Helical" evidence="5">
    <location>
        <begin position="247"/>
        <end position="264"/>
    </location>
</feature>
<feature type="transmembrane region" description="Helical" evidence="5">
    <location>
        <begin position="20"/>
        <end position="48"/>
    </location>
</feature>
<evidence type="ECO:0000313" key="8">
    <source>
        <dbReference type="Proteomes" id="UP000237381"/>
    </source>
</evidence>
<keyword evidence="8" id="KW-1185">Reference proteome</keyword>
<dbReference type="PANTHER" id="PTHR42718">
    <property type="entry name" value="MAJOR FACILITATOR SUPERFAMILY MULTIDRUG TRANSPORTER MFSC"/>
    <property type="match status" value="1"/>
</dbReference>
<dbReference type="Proteomes" id="UP000237381">
    <property type="component" value="Unassembled WGS sequence"/>
</dbReference>
<dbReference type="InterPro" id="IPR036259">
    <property type="entry name" value="MFS_trans_sf"/>
</dbReference>
<feature type="transmembrane region" description="Helical" evidence="5">
    <location>
        <begin position="126"/>
        <end position="143"/>
    </location>
</feature>
<feature type="transmembrane region" description="Helical" evidence="5">
    <location>
        <begin position="216"/>
        <end position="235"/>
    </location>
</feature>
<dbReference type="InterPro" id="IPR005829">
    <property type="entry name" value="Sugar_transporter_CS"/>
</dbReference>
<organism evidence="7 8">
    <name type="scientific">Paraburkholderia eburnea</name>
    <dbReference type="NCBI Taxonomy" id="1189126"/>
    <lineage>
        <taxon>Bacteria</taxon>
        <taxon>Pseudomonadati</taxon>
        <taxon>Pseudomonadota</taxon>
        <taxon>Betaproteobacteria</taxon>
        <taxon>Burkholderiales</taxon>
        <taxon>Burkholderiaceae</taxon>
        <taxon>Paraburkholderia</taxon>
    </lineage>
</organism>